<feature type="domain" description="Peptidase S24/S26A/S26B/S26C" evidence="5">
    <location>
        <begin position="117"/>
        <end position="227"/>
    </location>
</feature>
<evidence type="ECO:0000256" key="1">
    <source>
        <dbReference type="ARBA" id="ARBA00023015"/>
    </source>
</evidence>
<dbReference type="PANTHER" id="PTHR40661:SF3">
    <property type="entry name" value="FELS-1 PROPHAGE TRANSCRIPTIONAL REGULATOR"/>
    <property type="match status" value="1"/>
</dbReference>
<dbReference type="Proteomes" id="UP000601099">
    <property type="component" value="Unassembled WGS sequence"/>
</dbReference>
<evidence type="ECO:0000313" key="6">
    <source>
        <dbReference type="EMBL" id="MBG8553977.1"/>
    </source>
</evidence>
<name>A0ABS0L1I7_9BACT</name>
<evidence type="ECO:0000256" key="4">
    <source>
        <dbReference type="SAM" id="MobiDB-lite"/>
    </source>
</evidence>
<reference evidence="6 7" key="1">
    <citation type="submission" date="2020-11" db="EMBL/GenBank/DDBJ databases">
        <title>Hymenobacter sp.</title>
        <authorList>
            <person name="Kim M.K."/>
        </authorList>
    </citation>
    <scope>NUCLEOTIDE SEQUENCE [LARGE SCALE GENOMIC DNA]</scope>
    <source>
        <strain evidence="6 7">BT594</strain>
    </source>
</reference>
<evidence type="ECO:0000259" key="5">
    <source>
        <dbReference type="Pfam" id="PF00717"/>
    </source>
</evidence>
<gene>
    <name evidence="6" type="ORF">I5L79_10495</name>
</gene>
<dbReference type="InterPro" id="IPR015927">
    <property type="entry name" value="Peptidase_S24_S26A/B/C"/>
</dbReference>
<dbReference type="Gene3D" id="2.10.109.10">
    <property type="entry name" value="Umud Fragment, subunit A"/>
    <property type="match status" value="1"/>
</dbReference>
<dbReference type="SUPFAM" id="SSF51306">
    <property type="entry name" value="LexA/Signal peptidase"/>
    <property type="match status" value="1"/>
</dbReference>
<evidence type="ECO:0000256" key="3">
    <source>
        <dbReference type="ARBA" id="ARBA00023163"/>
    </source>
</evidence>
<organism evidence="6 7">
    <name type="scientific">Hymenobacter guriensis</name>
    <dbReference type="NCBI Taxonomy" id="2793065"/>
    <lineage>
        <taxon>Bacteria</taxon>
        <taxon>Pseudomonadati</taxon>
        <taxon>Bacteroidota</taxon>
        <taxon>Cytophagia</taxon>
        <taxon>Cytophagales</taxon>
        <taxon>Hymenobacteraceae</taxon>
        <taxon>Hymenobacter</taxon>
    </lineage>
</organism>
<sequence length="293" mass="33077">MADRIQDLLSHYGLNASSATKKLGYGTTSKMYKILQGAEPSYPTIVDFLSLWPEVSPDWLLLGNGSMFRGGVTDTGESTEKKAEKKNTLSRAVTDRQVLTVTVDRQGEENTLMIPARAQAGYARSFNEAVYLQQMRPYHIPGFEHGTYRAFEVSGDSMEPTINHRDIVVSQYVDRWDLLQPGEIYVVVTHENILLKRIPRRITNRNGMVDLLSDNPMVKPYDLPAADIVQLWVVLGYISTYIPTTPDITSERLWEVIELLGHDRGEVRRYLMETSPNDAPNNSATASNQRINI</sequence>
<feature type="region of interest" description="Disordered" evidence="4">
    <location>
        <begin position="273"/>
        <end position="293"/>
    </location>
</feature>
<evidence type="ECO:0000313" key="7">
    <source>
        <dbReference type="Proteomes" id="UP000601099"/>
    </source>
</evidence>
<dbReference type="Pfam" id="PF00717">
    <property type="entry name" value="Peptidase_S24"/>
    <property type="match status" value="1"/>
</dbReference>
<proteinExistence type="predicted"/>
<dbReference type="InterPro" id="IPR036286">
    <property type="entry name" value="LexA/Signal_pep-like_sf"/>
</dbReference>
<accession>A0ABS0L1I7</accession>
<dbReference type="CDD" id="cd06529">
    <property type="entry name" value="S24_LexA-like"/>
    <property type="match status" value="1"/>
</dbReference>
<keyword evidence="3" id="KW-0804">Transcription</keyword>
<keyword evidence="2" id="KW-0238">DNA-binding</keyword>
<dbReference type="EMBL" id="JADWYK010000005">
    <property type="protein sequence ID" value="MBG8553977.1"/>
    <property type="molecule type" value="Genomic_DNA"/>
</dbReference>
<protein>
    <submittedName>
        <fullName evidence="6">LexA family transcriptional regulator</fullName>
    </submittedName>
</protein>
<keyword evidence="7" id="KW-1185">Reference proteome</keyword>
<feature type="compositionally biased region" description="Polar residues" evidence="4">
    <location>
        <begin position="274"/>
        <end position="293"/>
    </location>
</feature>
<dbReference type="InterPro" id="IPR039418">
    <property type="entry name" value="LexA-like"/>
</dbReference>
<evidence type="ECO:0000256" key="2">
    <source>
        <dbReference type="ARBA" id="ARBA00023125"/>
    </source>
</evidence>
<comment type="caution">
    <text evidence="6">The sequence shown here is derived from an EMBL/GenBank/DDBJ whole genome shotgun (WGS) entry which is preliminary data.</text>
</comment>
<dbReference type="PANTHER" id="PTHR40661">
    <property type="match status" value="1"/>
</dbReference>
<keyword evidence="1" id="KW-0805">Transcription regulation</keyword>